<evidence type="ECO:0000256" key="5">
    <source>
        <dbReference type="ARBA" id="ARBA00022801"/>
    </source>
</evidence>
<dbReference type="InterPro" id="IPR020846">
    <property type="entry name" value="MFS_dom"/>
</dbReference>
<evidence type="ECO:0000256" key="7">
    <source>
        <dbReference type="ARBA" id="ARBA00023136"/>
    </source>
</evidence>
<feature type="transmembrane region" description="Helical" evidence="10">
    <location>
        <begin position="607"/>
        <end position="626"/>
    </location>
</feature>
<dbReference type="InterPro" id="IPR012462">
    <property type="entry name" value="UFSP1/2_DUB_cat"/>
</dbReference>
<protein>
    <recommendedName>
        <fullName evidence="11">Major facilitator superfamily (MFS) profile domain-containing protein</fullName>
    </recommendedName>
</protein>
<dbReference type="PANTHER" id="PTHR48022">
    <property type="entry name" value="PLASTIDIC GLUCOSE TRANSPORTER 4"/>
    <property type="match status" value="1"/>
</dbReference>
<dbReference type="Proteomes" id="UP000070133">
    <property type="component" value="Unassembled WGS sequence"/>
</dbReference>
<feature type="transmembrane region" description="Helical" evidence="10">
    <location>
        <begin position="919"/>
        <end position="942"/>
    </location>
</feature>
<dbReference type="AlphaFoldDB" id="A0A139HA26"/>
<evidence type="ECO:0000259" key="11">
    <source>
        <dbReference type="PROSITE" id="PS50850"/>
    </source>
</evidence>
<name>A0A139HA26_9PEZI</name>
<dbReference type="PROSITE" id="PS00216">
    <property type="entry name" value="SUGAR_TRANSPORT_1"/>
    <property type="match status" value="2"/>
</dbReference>
<evidence type="ECO:0000256" key="6">
    <source>
        <dbReference type="ARBA" id="ARBA00022989"/>
    </source>
</evidence>
<feature type="transmembrane region" description="Helical" evidence="10">
    <location>
        <begin position="954"/>
        <end position="973"/>
    </location>
</feature>
<keyword evidence="13" id="KW-1185">Reference proteome</keyword>
<evidence type="ECO:0000256" key="4">
    <source>
        <dbReference type="ARBA" id="ARBA00022692"/>
    </source>
</evidence>
<proteinExistence type="inferred from homology"/>
<feature type="transmembrane region" description="Helical" evidence="10">
    <location>
        <begin position="700"/>
        <end position="719"/>
    </location>
</feature>
<evidence type="ECO:0000256" key="3">
    <source>
        <dbReference type="ARBA" id="ARBA00022448"/>
    </source>
</evidence>
<accession>A0A139HA26</accession>
<feature type="transmembrane region" description="Helical" evidence="10">
    <location>
        <begin position="666"/>
        <end position="688"/>
    </location>
</feature>
<dbReference type="InterPro" id="IPR005829">
    <property type="entry name" value="Sugar_transporter_CS"/>
</dbReference>
<feature type="transmembrane region" description="Helical" evidence="10">
    <location>
        <begin position="884"/>
        <end position="907"/>
    </location>
</feature>
<reference evidence="12 13" key="1">
    <citation type="submission" date="2015-07" db="EMBL/GenBank/DDBJ databases">
        <title>Comparative genomics of the Sigatoka disease complex on banana suggests a link between parallel evolutionary changes in Pseudocercospora fijiensis and Pseudocercospora eumusae and increased virulence on the banana host.</title>
        <authorList>
            <person name="Chang T.-C."/>
            <person name="Salvucci A."/>
            <person name="Crous P.W."/>
            <person name="Stergiopoulos I."/>
        </authorList>
    </citation>
    <scope>NUCLEOTIDE SEQUENCE [LARGE SCALE GENOMIC DNA]</scope>
    <source>
        <strain evidence="12 13">CBS 114824</strain>
    </source>
</reference>
<comment type="similarity">
    <text evidence="2">Belongs to the major facilitator superfamily. Sugar transporter (TC 2.A.1.1) family.</text>
</comment>
<dbReference type="PROSITE" id="PS00217">
    <property type="entry name" value="SUGAR_TRANSPORT_2"/>
    <property type="match status" value="1"/>
</dbReference>
<dbReference type="PANTHER" id="PTHR48022:SF17">
    <property type="entry name" value="HEXOSE TRANSPORTER"/>
    <property type="match status" value="1"/>
</dbReference>
<evidence type="ECO:0000256" key="2">
    <source>
        <dbReference type="ARBA" id="ARBA00010992"/>
    </source>
</evidence>
<dbReference type="GO" id="GO:0016787">
    <property type="term" value="F:hydrolase activity"/>
    <property type="evidence" value="ECO:0007669"/>
    <property type="project" value="UniProtKB-KW"/>
</dbReference>
<gene>
    <name evidence="12" type="ORF">AC578_6722</name>
</gene>
<feature type="region of interest" description="Disordered" evidence="9">
    <location>
        <begin position="37"/>
        <end position="64"/>
    </location>
</feature>
<dbReference type="FunFam" id="1.20.1250.20:FF:000115">
    <property type="entry name" value="High-affinity glucose transporter"/>
    <property type="match status" value="1"/>
</dbReference>
<dbReference type="PRINTS" id="PR00171">
    <property type="entry name" value="SUGRTRNSPORT"/>
</dbReference>
<feature type="compositionally biased region" description="Basic and acidic residues" evidence="9">
    <location>
        <begin position="1027"/>
        <end position="1047"/>
    </location>
</feature>
<dbReference type="Pfam" id="PF07910">
    <property type="entry name" value="Peptidase_C78"/>
    <property type="match status" value="1"/>
</dbReference>
<dbReference type="NCBIfam" id="TIGR00879">
    <property type="entry name" value="SP"/>
    <property type="match status" value="1"/>
</dbReference>
<feature type="domain" description="Major facilitator superfamily (MFS) profile" evidence="11">
    <location>
        <begin position="534"/>
        <end position="976"/>
    </location>
</feature>
<dbReference type="InterPro" id="IPR036259">
    <property type="entry name" value="MFS_trans_sf"/>
</dbReference>
<feature type="region of interest" description="Disordered" evidence="9">
    <location>
        <begin position="1019"/>
        <end position="1047"/>
    </location>
</feature>
<dbReference type="PROSITE" id="PS50850">
    <property type="entry name" value="MFS"/>
    <property type="match status" value="1"/>
</dbReference>
<evidence type="ECO:0000256" key="1">
    <source>
        <dbReference type="ARBA" id="ARBA00004141"/>
    </source>
</evidence>
<feature type="transmembrane region" description="Helical" evidence="10">
    <location>
        <begin position="579"/>
        <end position="595"/>
    </location>
</feature>
<dbReference type="GO" id="GO:0005536">
    <property type="term" value="F:D-glucose binding"/>
    <property type="evidence" value="ECO:0007669"/>
    <property type="project" value="UniProtKB-ARBA"/>
</dbReference>
<keyword evidence="5" id="KW-0378">Hydrolase</keyword>
<sequence length="1047" mass="115734">MVDSVVCPFCGSFKAAGYDVRLHIEEYHTDDSPFVAHAEEDSRPSSSNNASRSSRISDSMPGDTWTKCTRPGCGEHVLLSEVDEHLSLHEVAALSEQESEGPRPPLPPRSSPGKSQSPPRRTMGNRLSAEHVANPSRSPRKVANRRMSGPMSDRVIPESRSHSRATSILSYFSGTSTLTSQAKSTIHKLKEPNNPIRLGKRELGPYAFEKNMPSQVRKDLLRGAEPREEQRIGSDGRLYRRTFVENETPGLIPLIANLCTLDSNTTAAYLCHPSTKHIRKIRCDGNFCGYWNIQVAMTYIQHMNPDGPQELPDVIRIQDTIEKAWDNGKCPYGRLETGGIRNTRKWIGTNEALAFFQQINIRVEALSFKDSDEDDGSSAVEGLLDYVEAYFMSGIDTAKSNGNAHITTLAPIYFQRFGHSMSIVGIERRKDGSRNLLIFDSSFGTSLPVQRLLADRNARVSVENALKAYRRSDLSLTRWDEFEILVSVLRSFLAIATQADHLVGHILVLPSVKMGFALKKPDDVAGKSWPAIVVGMFVAFGGVLFGYDTGTISGILAMPYWINEFRTGNNEGITSGQDALIVSILSAGTFLGALLSAPTADWMGRRLGLMFSAGVVFNLGVVLQTASTGQPLLIAGRFFAGLGVGLLSAMVPMYQSETAPKWIRGTIVGAYQWAITIGLFLAAIVNYSTGDRNDSGSYRIPIAVQFAWSIIICVGLFFLPETPRFLIKQDKHEKAAHALSKLRRLPIDHPGLVEELAEVEANHRYEMSISKATYIDCFKGTVGKRLLTGCLLQGLQQLSGVNFIFYYGTQYFENAGFESGGFTIQVITNVVNVVSTIPGLYLVEKMGRRGLLLMGAIGMCISQFIVAIVGTVSGTDNLPAQQTAIAFVCIYIFFFASSWGPVAWVVTGELFPLQTRAKCLSMTTATNWLLNFAIAYATPYMVNEEHANLQSKVFFIWGSFCGICIVFVWFMIYETKGLSLEEVDELYGRVSKAWQSKKFRPEISFQDVDDMHKAGNRNLSISEMAEESQRKKSVTHVETEESEKTAA</sequence>
<dbReference type="Gene3D" id="1.20.1250.20">
    <property type="entry name" value="MFS general substrate transporter like domains"/>
    <property type="match status" value="1"/>
</dbReference>
<comment type="caution">
    <text evidence="12">The sequence shown here is derived from an EMBL/GenBank/DDBJ whole genome shotgun (WGS) entry which is preliminary data.</text>
</comment>
<feature type="region of interest" description="Disordered" evidence="9">
    <location>
        <begin position="93"/>
        <end position="161"/>
    </location>
</feature>
<dbReference type="Pfam" id="PF00083">
    <property type="entry name" value="Sugar_tr"/>
    <property type="match status" value="1"/>
</dbReference>
<keyword evidence="3" id="KW-0813">Transport</keyword>
<evidence type="ECO:0000313" key="13">
    <source>
        <dbReference type="Proteomes" id="UP000070133"/>
    </source>
</evidence>
<dbReference type="Gene3D" id="3.90.70.130">
    <property type="match status" value="1"/>
</dbReference>
<dbReference type="SUPFAM" id="SSF103473">
    <property type="entry name" value="MFS general substrate transporter"/>
    <property type="match status" value="1"/>
</dbReference>
<keyword evidence="6 10" id="KW-1133">Transmembrane helix</keyword>
<dbReference type="InterPro" id="IPR050360">
    <property type="entry name" value="MFS_Sugar_Transporters"/>
</dbReference>
<dbReference type="GO" id="GO:0010255">
    <property type="term" value="P:glucose mediated signaling pathway"/>
    <property type="evidence" value="ECO:0007669"/>
    <property type="project" value="UniProtKB-ARBA"/>
</dbReference>
<dbReference type="InterPro" id="IPR005828">
    <property type="entry name" value="MFS_sugar_transport-like"/>
</dbReference>
<evidence type="ECO:0000256" key="8">
    <source>
        <dbReference type="ARBA" id="ARBA00023180"/>
    </source>
</evidence>
<evidence type="ECO:0000256" key="9">
    <source>
        <dbReference type="SAM" id="MobiDB-lite"/>
    </source>
</evidence>
<dbReference type="EMBL" id="LFZN01000094">
    <property type="protein sequence ID" value="KXS99294.1"/>
    <property type="molecule type" value="Genomic_DNA"/>
</dbReference>
<keyword evidence="8" id="KW-0325">Glycoprotein</keyword>
<feature type="transmembrane region" description="Helical" evidence="10">
    <location>
        <begin position="632"/>
        <end position="654"/>
    </location>
</feature>
<keyword evidence="4 10" id="KW-0812">Transmembrane</keyword>
<feature type="transmembrane region" description="Helical" evidence="10">
    <location>
        <begin position="529"/>
        <end position="547"/>
    </location>
</feature>
<evidence type="ECO:0000256" key="10">
    <source>
        <dbReference type="SAM" id="Phobius"/>
    </source>
</evidence>
<dbReference type="GO" id="GO:0005886">
    <property type="term" value="C:plasma membrane"/>
    <property type="evidence" value="ECO:0007669"/>
    <property type="project" value="UniProtKB-ARBA"/>
</dbReference>
<comment type="subcellular location">
    <subcellularLocation>
        <location evidence="1">Membrane</location>
        <topology evidence="1">Multi-pass membrane protein</topology>
    </subcellularLocation>
</comment>
<dbReference type="CDD" id="cd17356">
    <property type="entry name" value="MFS_HXT"/>
    <property type="match status" value="1"/>
</dbReference>
<feature type="compositionally biased region" description="Low complexity" evidence="9">
    <location>
        <begin position="44"/>
        <end position="59"/>
    </location>
</feature>
<feature type="transmembrane region" description="Helical" evidence="10">
    <location>
        <begin position="851"/>
        <end position="872"/>
    </location>
</feature>
<organism evidence="12 13">
    <name type="scientific">Pseudocercospora eumusae</name>
    <dbReference type="NCBI Taxonomy" id="321146"/>
    <lineage>
        <taxon>Eukaryota</taxon>
        <taxon>Fungi</taxon>
        <taxon>Dikarya</taxon>
        <taxon>Ascomycota</taxon>
        <taxon>Pezizomycotina</taxon>
        <taxon>Dothideomycetes</taxon>
        <taxon>Dothideomycetidae</taxon>
        <taxon>Mycosphaerellales</taxon>
        <taxon>Mycosphaerellaceae</taxon>
        <taxon>Pseudocercospora</taxon>
    </lineage>
</organism>
<keyword evidence="7 10" id="KW-0472">Membrane</keyword>
<dbReference type="OrthoDB" id="6612291at2759"/>
<dbReference type="InterPro" id="IPR003663">
    <property type="entry name" value="Sugar/inositol_transpt"/>
</dbReference>
<dbReference type="GO" id="GO:0005351">
    <property type="term" value="F:carbohydrate:proton symporter activity"/>
    <property type="evidence" value="ECO:0007669"/>
    <property type="project" value="TreeGrafter"/>
</dbReference>
<evidence type="ECO:0000313" key="12">
    <source>
        <dbReference type="EMBL" id="KXS99294.1"/>
    </source>
</evidence>